<name>A0A1L0D7T2_9ASCO</name>
<keyword evidence="2" id="KW-0677">Repeat</keyword>
<keyword evidence="1" id="KW-0433">Leucine-rich repeat</keyword>
<feature type="compositionally biased region" description="Low complexity" evidence="3">
    <location>
        <begin position="570"/>
        <end position="580"/>
    </location>
</feature>
<dbReference type="InterPro" id="IPR003591">
    <property type="entry name" value="Leu-rich_rpt_typical-subtyp"/>
</dbReference>
<dbReference type="Proteomes" id="UP000182334">
    <property type="component" value="Chromosome III"/>
</dbReference>
<evidence type="ECO:0000256" key="1">
    <source>
        <dbReference type="ARBA" id="ARBA00022614"/>
    </source>
</evidence>
<dbReference type="OrthoDB" id="7451790at2759"/>
<dbReference type="EMBL" id="LT635758">
    <property type="protein sequence ID" value="SGZ52580.1"/>
    <property type="molecule type" value="Genomic_DNA"/>
</dbReference>
<evidence type="ECO:0000313" key="4">
    <source>
        <dbReference type="EMBL" id="SGZ52580.1"/>
    </source>
</evidence>
<feature type="compositionally biased region" description="Low complexity" evidence="3">
    <location>
        <begin position="408"/>
        <end position="428"/>
    </location>
</feature>
<gene>
    <name evidence="4" type="ORF">SAMEA4029010_CIC11G00000000564</name>
</gene>
<keyword evidence="5" id="KW-1185">Reference proteome</keyword>
<dbReference type="GO" id="GO:0035591">
    <property type="term" value="F:signaling adaptor activity"/>
    <property type="evidence" value="ECO:0007669"/>
    <property type="project" value="TreeGrafter"/>
</dbReference>
<dbReference type="SUPFAM" id="SSF52047">
    <property type="entry name" value="RNI-like"/>
    <property type="match status" value="1"/>
</dbReference>
<dbReference type="SMART" id="SM00369">
    <property type="entry name" value="LRR_TYP"/>
    <property type="match status" value="6"/>
</dbReference>
<feature type="region of interest" description="Disordered" evidence="3">
    <location>
        <begin position="400"/>
        <end position="435"/>
    </location>
</feature>
<proteinExistence type="predicted"/>
<dbReference type="Gene3D" id="3.80.10.10">
    <property type="entry name" value="Ribonuclease Inhibitor"/>
    <property type="match status" value="2"/>
</dbReference>
<dbReference type="GO" id="GO:1902412">
    <property type="term" value="P:regulation of mitotic cytokinesis"/>
    <property type="evidence" value="ECO:0007669"/>
    <property type="project" value="TreeGrafter"/>
</dbReference>
<organism evidence="4 5">
    <name type="scientific">Sungouiella intermedia</name>
    <dbReference type="NCBI Taxonomy" id="45354"/>
    <lineage>
        <taxon>Eukaryota</taxon>
        <taxon>Fungi</taxon>
        <taxon>Dikarya</taxon>
        <taxon>Ascomycota</taxon>
        <taxon>Saccharomycotina</taxon>
        <taxon>Pichiomycetes</taxon>
        <taxon>Metschnikowiaceae</taxon>
        <taxon>Sungouiella</taxon>
    </lineage>
</organism>
<dbReference type="GO" id="GO:0031028">
    <property type="term" value="P:septation initiation signaling"/>
    <property type="evidence" value="ECO:0007669"/>
    <property type="project" value="TreeGrafter"/>
</dbReference>
<feature type="region of interest" description="Disordered" evidence="3">
    <location>
        <begin position="484"/>
        <end position="508"/>
    </location>
</feature>
<accession>A0A1L0D7T2</accession>
<dbReference type="AlphaFoldDB" id="A0A1L0D7T2"/>
<dbReference type="Pfam" id="PF13855">
    <property type="entry name" value="LRR_8"/>
    <property type="match status" value="1"/>
</dbReference>
<feature type="compositionally biased region" description="Polar residues" evidence="3">
    <location>
        <begin position="150"/>
        <end position="161"/>
    </location>
</feature>
<feature type="compositionally biased region" description="Basic and acidic residues" evidence="3">
    <location>
        <begin position="252"/>
        <end position="261"/>
    </location>
</feature>
<sequence length="1230" mass="138838">MIRHPLENLLASSTAAHVNRFLRDTQLSGSMPNLLSAPLAQNSPDYNLVNMASTPQLDVQVQESPDLHDANANNNNPYKNMLKYKPNENFCGEISSIGGVSVPNTFKHKSHPNAQTKERIGLSVPSEEHLLMESLQPVKTSTVKGISLSNENSQVEGNTPSWMPPGLDQKWDEPAEEPLQGQTSSGSVRIRPPKVSDPNLDFLNSESNTFVHNAPASDQAPASTPIWKRMSHEYQTKALQPLQSIFQSVDESSERDKEGSKSRLNSKVGDSELTLFSTASTPVATRESDMHLTQHQIHQLEDMLERAKDKPDDYQMKGSPLKLFGTEYDTFTKAILTKFVENVRSNTSSVQREQLPVPMQLSAPKLNIKNFTKFGDYTDQDFKKNANNLFANIQKKAQHGSNVFNRPSSESLSFHKSLSHSHTTATSTPKARKTQDIDEIASINEYSPYSTDFDESSSVADINEKAESSLGDHHEYTSIERTFLTKKDQELHGQTPVPDNASSYTFDDMTDFDETDADLHGFHALTKEKYKNAPTQNKATTSFTDNSPFGEMPSHLDNSMSSVKQYWGGQKSQPQPSKSSTESFDLTDPHIDQSSQLIKWKRASQLDLSKVLPNRRVLRDSSASNIVKGTMKPGNYPEKYGNMIFDYENHKWISNVQGNQLMRELDSIEDLISEGSEEKSRLTQKRREVSILKLTNRPSREKNLEVSFQVPDSTAESLEQPKGNANVTSLSDLGNLTFTQSNKRLISLITGSTDESLWEKIDFIDLANKNLERVEGLEDYLPSLRKLNLANNHLEFIDGLPLGILEMDLSHNSVGNITSFKKFRDLQILDASYNVLNSLSCLSYNVHLTKLDLSNNNVRKLDGLEQMNNLMSLDISNNDLIGHINFNKFNFPNLQVLNLAENKLQLVTGLECVPNLRVLNINDNRLEGISCLLIHRHLKKLSLKFNRLKKLSVEPFPFLRILRIDGNSLDFVSDLKKLKFLLEMSAKCQDNPNITEQIVLGTQDIVTLDLSGNYVLSSLLSGPLPTDLFANLNQLNLSAVGLTSIPDSFGKTFGNVRELNINFNKLTSLEGLTMLCRLKKITAVSNNMSKMEMILNSLCNSRKTLKLLDLRLNVFNFEFYPYVFNPHELELANASNVKNFDSSPIPLEAHDDIENFSIHYNTLVKSQEEWEERDADFFARMRAEGNYKRINERLNYETILIKFFPKLKNLDGSHVSLERRNQMESRIHLN</sequence>
<feature type="region of interest" description="Disordered" evidence="3">
    <location>
        <begin position="150"/>
        <end position="193"/>
    </location>
</feature>
<dbReference type="InterPro" id="IPR052574">
    <property type="entry name" value="CDIRP"/>
</dbReference>
<feature type="region of interest" description="Disordered" evidence="3">
    <location>
        <begin position="247"/>
        <end position="266"/>
    </location>
</feature>
<dbReference type="STRING" id="45354.A0A1L0D7T2"/>
<dbReference type="SMART" id="SM00365">
    <property type="entry name" value="LRR_SD22"/>
    <property type="match status" value="5"/>
</dbReference>
<feature type="region of interest" description="Disordered" evidence="3">
    <location>
        <begin position="530"/>
        <end position="588"/>
    </location>
</feature>
<dbReference type="PANTHER" id="PTHR47566">
    <property type="match status" value="1"/>
</dbReference>
<dbReference type="InterPro" id="IPR032675">
    <property type="entry name" value="LRR_dom_sf"/>
</dbReference>
<evidence type="ECO:0000313" key="5">
    <source>
        <dbReference type="Proteomes" id="UP000182334"/>
    </source>
</evidence>
<dbReference type="SUPFAM" id="SSF52058">
    <property type="entry name" value="L domain-like"/>
    <property type="match status" value="1"/>
</dbReference>
<reference evidence="4 5" key="1">
    <citation type="submission" date="2016-10" db="EMBL/GenBank/DDBJ databases">
        <authorList>
            <person name="de Groot N.N."/>
        </authorList>
    </citation>
    <scope>NUCLEOTIDE SEQUENCE [LARGE SCALE GENOMIC DNA]</scope>
    <source>
        <strain evidence="4 5">CBS 141442</strain>
    </source>
</reference>
<dbReference type="GO" id="GO:0061499">
    <property type="term" value="C:outer plaque of mitotic spindle pole body"/>
    <property type="evidence" value="ECO:0007669"/>
    <property type="project" value="TreeGrafter"/>
</dbReference>
<dbReference type="InterPro" id="IPR001611">
    <property type="entry name" value="Leu-rich_rpt"/>
</dbReference>
<evidence type="ECO:0000256" key="3">
    <source>
        <dbReference type="SAM" id="MobiDB-lite"/>
    </source>
</evidence>
<feature type="compositionally biased region" description="Polar residues" evidence="3">
    <location>
        <begin position="533"/>
        <end position="547"/>
    </location>
</feature>
<protein>
    <submittedName>
        <fullName evidence="4">CIC11C00000000564</fullName>
    </submittedName>
</protein>
<dbReference type="PANTHER" id="PTHR47566:SF1">
    <property type="entry name" value="PROTEIN NUD1"/>
    <property type="match status" value="1"/>
</dbReference>
<evidence type="ECO:0000256" key="2">
    <source>
        <dbReference type="ARBA" id="ARBA00022737"/>
    </source>
</evidence>
<dbReference type="PROSITE" id="PS51450">
    <property type="entry name" value="LRR"/>
    <property type="match status" value="5"/>
</dbReference>